<dbReference type="EMBL" id="JASJQH010000071">
    <property type="protein sequence ID" value="KAK9767547.1"/>
    <property type="molecule type" value="Genomic_DNA"/>
</dbReference>
<comment type="caution">
    <text evidence="2">The sequence shown here is derived from an EMBL/GenBank/DDBJ whole genome shotgun (WGS) entry which is preliminary data.</text>
</comment>
<proteinExistence type="predicted"/>
<evidence type="ECO:0000313" key="3">
    <source>
        <dbReference type="Proteomes" id="UP001479436"/>
    </source>
</evidence>
<feature type="domain" description="Domain of unknown function at the cortex 1" evidence="1">
    <location>
        <begin position="4"/>
        <end position="253"/>
    </location>
</feature>
<dbReference type="Pfam" id="PF08588">
    <property type="entry name" value="Duc1"/>
    <property type="match status" value="1"/>
</dbReference>
<sequence length="274" mass="31661">MMYKLRVRAGTDTKLDNLKVIKVNDEENPIQLESPHFTGQLVVRIRDYDGLTPDGSKPIKTSLYFEGNKDQYSIQIQGRFKQQWNADEVVFGNTFDKKLNLPYGAGVALKVAKWIDPGLDADIHSDQPWAFSPLLVTMNTVNIKPAHEELELSKELVQHIEEDTSSLLEQNLSPNERRDYLSKLENRINLPIRTDAIYQFDFFNPYINFNTHSLLLPGFELNVMKYYDGQPLRYVAQTRDGKTIFFVVVFELVPEEELQNEEQTEAEIVDNDID</sequence>
<name>A0ABR2X1A8_9FUNG</name>
<dbReference type="Proteomes" id="UP001479436">
    <property type="component" value="Unassembled WGS sequence"/>
</dbReference>
<reference evidence="2 3" key="1">
    <citation type="submission" date="2023-04" db="EMBL/GenBank/DDBJ databases">
        <title>Genome of Basidiobolus ranarum AG-B5.</title>
        <authorList>
            <person name="Stajich J.E."/>
            <person name="Carter-House D."/>
            <person name="Gryganskyi A."/>
        </authorList>
    </citation>
    <scope>NUCLEOTIDE SEQUENCE [LARGE SCALE GENOMIC DNA]</scope>
    <source>
        <strain evidence="2 3">AG-B5</strain>
    </source>
</reference>
<organism evidence="2 3">
    <name type="scientific">Basidiobolus ranarum</name>
    <dbReference type="NCBI Taxonomy" id="34480"/>
    <lineage>
        <taxon>Eukaryota</taxon>
        <taxon>Fungi</taxon>
        <taxon>Fungi incertae sedis</taxon>
        <taxon>Zoopagomycota</taxon>
        <taxon>Entomophthoromycotina</taxon>
        <taxon>Basidiobolomycetes</taxon>
        <taxon>Basidiobolales</taxon>
        <taxon>Basidiobolaceae</taxon>
        <taxon>Basidiobolus</taxon>
    </lineage>
</organism>
<evidence type="ECO:0000313" key="2">
    <source>
        <dbReference type="EMBL" id="KAK9767547.1"/>
    </source>
</evidence>
<accession>A0ABR2X1A8</accession>
<protein>
    <recommendedName>
        <fullName evidence="1">Domain of unknown function at the cortex 1 domain-containing protein</fullName>
    </recommendedName>
</protein>
<keyword evidence="3" id="KW-1185">Reference proteome</keyword>
<gene>
    <name evidence="2" type="ORF">K7432_002599</name>
</gene>
<evidence type="ECO:0000259" key="1">
    <source>
        <dbReference type="Pfam" id="PF08588"/>
    </source>
</evidence>
<dbReference type="PANTHER" id="PTHR34826:SF2">
    <property type="entry name" value="UPF0590 PROTEIN C409.17C"/>
    <property type="match status" value="1"/>
</dbReference>
<dbReference type="InterPro" id="IPR013897">
    <property type="entry name" value="Duc1"/>
</dbReference>
<dbReference type="PANTHER" id="PTHR34826">
    <property type="entry name" value="UPF0590 PROTEIN C409.17C"/>
    <property type="match status" value="1"/>
</dbReference>